<name>A0AAV2YUC2_9STRA</name>
<keyword evidence="4" id="KW-1185">Reference proteome</keyword>
<feature type="compositionally biased region" description="Acidic residues" evidence="1">
    <location>
        <begin position="350"/>
        <end position="366"/>
    </location>
</feature>
<gene>
    <name evidence="3" type="ORF">N0F65_011903</name>
</gene>
<dbReference type="EMBL" id="DAKRPA010000149">
    <property type="protein sequence ID" value="DAZ96988.1"/>
    <property type="molecule type" value="Genomic_DNA"/>
</dbReference>
<evidence type="ECO:0000313" key="3">
    <source>
        <dbReference type="EMBL" id="DAZ96988.1"/>
    </source>
</evidence>
<reference evidence="3" key="1">
    <citation type="submission" date="2022-11" db="EMBL/GenBank/DDBJ databases">
        <authorList>
            <person name="Morgan W.R."/>
            <person name="Tartar A."/>
        </authorList>
    </citation>
    <scope>NUCLEOTIDE SEQUENCE</scope>
    <source>
        <strain evidence="3">ARSEF 373</strain>
    </source>
</reference>
<dbReference type="SUPFAM" id="SSF46785">
    <property type="entry name" value="Winged helix' DNA-binding domain"/>
    <property type="match status" value="1"/>
</dbReference>
<evidence type="ECO:0000256" key="1">
    <source>
        <dbReference type="SAM" id="MobiDB-lite"/>
    </source>
</evidence>
<sequence>MWTWYGYVGAAAAATAVGALIAHQLFGPGIDAHNPRAELPLTDIEKRFLQEHVANAREETGYITRPRAKGQSVKLFYRIWFPKRITDGDFRAAKGIVVVLHGMNTHSARNRQLVTELLHDGFIIASIDHEGYGRSDGRHGYFASIHDLVDDAIEYIKFIRGKYPEQKVFVKGGSLGGLMVLHVLTKMERGLVDGAVILCPAVQIHEGTRPSKAAEVVGRFLLKFTPKLPFARGNRGRNSSPEVAAAVDADKQADPMFYNGRLRIGVGFAFLKAIEYIQDRFHLIDTPYLLQHGTGDLVCHVSGSEDLHQKTSSKDKTFKTYAGGYHDLSNEPPHIRDAVVNDFMSDSEEYEYEYDSDEQNQSDDQDAGTGDEGGEERNAVRETLIKLENTFYEAEDFRQRGDNAQALEYFLRVVDLERDVIASEPSNVKWSFQALENVVKLCVGRQQWDDMLTYYQQMLSFLAQVTRNESTESISSILDVVSAATGDNKATAKYTSKMYEITLEKLKAGNNDRLWFSMNVKLGKLFLEVGEFGQLRRLLDQLYEYCRAPDGAQDNSKATALMEVYALDIQWCGATKNSAKLRTIYPRTLDVDAALCDPRVMGVIREEGGKMYMEEGQWMLAYNEFFESFRNYQEAGNSRATQCLKYVVLANMLASSDINPFDSREAKVYQDVEEIGAMLLLRGAYESNDIVSFEKILRNSKYKLLSDPIMMKYLNPLVRNIRSQVMKKMVQPYRSIKLSHIASAMRMTPDEVEEIATQLIQNHDLNGKIDQVTGLLVLERAGKDKGSAERTFDALQRWVRALETVHTAVVQRVPAA</sequence>
<dbReference type="Pfam" id="PF12146">
    <property type="entry name" value="Hydrolase_4"/>
    <property type="match status" value="1"/>
</dbReference>
<dbReference type="Proteomes" id="UP001146120">
    <property type="component" value="Unassembled WGS sequence"/>
</dbReference>
<dbReference type="Pfam" id="PF01399">
    <property type="entry name" value="PCI"/>
    <property type="match status" value="1"/>
</dbReference>
<comment type="caution">
    <text evidence="3">The sequence shown here is derived from an EMBL/GenBank/DDBJ whole genome shotgun (WGS) entry which is preliminary data.</text>
</comment>
<feature type="region of interest" description="Disordered" evidence="1">
    <location>
        <begin position="350"/>
        <end position="377"/>
    </location>
</feature>
<dbReference type="SUPFAM" id="SSF53474">
    <property type="entry name" value="alpha/beta-Hydrolases"/>
    <property type="match status" value="1"/>
</dbReference>
<organism evidence="3 4">
    <name type="scientific">Lagenidium giganteum</name>
    <dbReference type="NCBI Taxonomy" id="4803"/>
    <lineage>
        <taxon>Eukaryota</taxon>
        <taxon>Sar</taxon>
        <taxon>Stramenopiles</taxon>
        <taxon>Oomycota</taxon>
        <taxon>Peronosporomycetes</taxon>
        <taxon>Pythiales</taxon>
        <taxon>Pythiaceae</taxon>
    </lineage>
</organism>
<dbReference type="InterPro" id="IPR022742">
    <property type="entry name" value="Hydrolase_4"/>
</dbReference>
<dbReference type="InterPro" id="IPR050871">
    <property type="entry name" value="26S_Proteasome/COP9_Components"/>
</dbReference>
<dbReference type="SMART" id="SM00753">
    <property type="entry name" value="PAM"/>
    <property type="match status" value="1"/>
</dbReference>
<evidence type="ECO:0000313" key="4">
    <source>
        <dbReference type="Proteomes" id="UP001146120"/>
    </source>
</evidence>
<dbReference type="PANTHER" id="PTHR10678">
    <property type="entry name" value="26S PROTEASOME NON-ATPASE REGULATORY SUBUNIT 11/COP9 SIGNALOSOME COMPLEX SUBUNIT 2"/>
    <property type="match status" value="1"/>
</dbReference>
<dbReference type="SMART" id="SM00088">
    <property type="entry name" value="PINT"/>
    <property type="match status" value="1"/>
</dbReference>
<dbReference type="AlphaFoldDB" id="A0AAV2YUC2"/>
<feature type="domain" description="PCI" evidence="2">
    <location>
        <begin position="614"/>
        <end position="783"/>
    </location>
</feature>
<dbReference type="InterPro" id="IPR036390">
    <property type="entry name" value="WH_DNA-bd_sf"/>
</dbReference>
<dbReference type="PROSITE" id="PS50250">
    <property type="entry name" value="PCI"/>
    <property type="match status" value="1"/>
</dbReference>
<accession>A0AAV2YUC2</accession>
<evidence type="ECO:0000259" key="2">
    <source>
        <dbReference type="PROSITE" id="PS50250"/>
    </source>
</evidence>
<dbReference type="InterPro" id="IPR000717">
    <property type="entry name" value="PCI_dom"/>
</dbReference>
<proteinExistence type="predicted"/>
<dbReference type="Gene3D" id="1.25.40.570">
    <property type="match status" value="1"/>
</dbReference>
<dbReference type="Gene3D" id="3.40.50.1820">
    <property type="entry name" value="alpha/beta hydrolase"/>
    <property type="match status" value="1"/>
</dbReference>
<reference evidence="3" key="2">
    <citation type="journal article" date="2023" name="Microbiol Resour">
        <title>Decontamination and Annotation of the Draft Genome Sequence of the Oomycete Lagenidium giganteum ARSEF 373.</title>
        <authorList>
            <person name="Morgan W.R."/>
            <person name="Tartar A."/>
        </authorList>
    </citation>
    <scope>NUCLEOTIDE SEQUENCE</scope>
    <source>
        <strain evidence="3">ARSEF 373</strain>
    </source>
</reference>
<dbReference type="InterPro" id="IPR029058">
    <property type="entry name" value="AB_hydrolase_fold"/>
</dbReference>
<protein>
    <recommendedName>
        <fullName evidence="2">PCI domain-containing protein</fullName>
    </recommendedName>
</protein>